<evidence type="ECO:0000259" key="5">
    <source>
        <dbReference type="PROSITE" id="PS51192"/>
    </source>
</evidence>
<protein>
    <submittedName>
        <fullName evidence="7">ATP-dependent helicase, DEAD/DEAH box family</fullName>
    </submittedName>
</protein>
<dbReference type="SMART" id="SM00490">
    <property type="entry name" value="HELICc"/>
    <property type="match status" value="1"/>
</dbReference>
<dbReference type="PROSITE" id="PS51194">
    <property type="entry name" value="HELICASE_CTER"/>
    <property type="match status" value="1"/>
</dbReference>
<evidence type="ECO:0000259" key="6">
    <source>
        <dbReference type="PROSITE" id="PS51194"/>
    </source>
</evidence>
<keyword evidence="4" id="KW-0067">ATP-binding</keyword>
<dbReference type="HOGENOM" id="CLU_003747_0_0_7"/>
<keyword evidence="1" id="KW-0547">Nucleotide-binding</keyword>
<dbReference type="PANTHER" id="PTHR47961:SF6">
    <property type="entry name" value="DNA-DIRECTED DNA POLYMERASE"/>
    <property type="match status" value="1"/>
</dbReference>
<organism evidence="7 8">
    <name type="scientific">Myxococcus xanthus (strain DK1622)</name>
    <dbReference type="NCBI Taxonomy" id="246197"/>
    <lineage>
        <taxon>Bacteria</taxon>
        <taxon>Pseudomonadati</taxon>
        <taxon>Myxococcota</taxon>
        <taxon>Myxococcia</taxon>
        <taxon>Myxococcales</taxon>
        <taxon>Cystobacterineae</taxon>
        <taxon>Myxococcaceae</taxon>
        <taxon>Myxococcus</taxon>
    </lineage>
</organism>
<keyword evidence="8" id="KW-1185">Reference proteome</keyword>
<sequence length="1186" mass="132750">MTTPETLRIARIARVQLATPALTESQAKLYSQSARLQMGRLGLSKFTSNDISASLDEALLLIQAALIEKKADKSERWRSGMKRAGEILEWLSQRDLRRAGQPLHFLSAAAYQLAGYPALAHGHIRQIPTGDPTSEILREYLRANFPGTIKAIKSYWAGCSRQETGTDGTDGHLSDLAIQHTVMCIGLICEHLRTGREERVARALDKLDKLASGFLHSNDPYSWILARLTAEISHKYIETSLWTQIDNISTNSHELAASALSQFARASFTNCRALVWPSQAKGIENLRTDDSFILCTPTGSGKTTIATLAAIKSLFTAPATAPSDDQRQSGNLVLYLVPSRALAAEVESRLEQDLRSVAQDPVIVTGLYGGIDWGPTDAWIDSDRPTVLICTFEKADALLRYLGILFLHRVRLVVIDEAHMVDFERSNASSLEDGTSRSFRLELLGTRLLRAQDAYNFRIVALSAVAANAAPALARWVTTNRDSVPTRSDYRSTRQMLGRLEVSPTGVFRITYELMDGRSLRFKNGRTYEKPFIPAPFPPLPNEVQDSLGPEKRLRGPTLWAALHLAARRSDDTRPTVLISLTQHITPFAEDCLEHLDSWNTHLPDYFPTPPATDTWANCLASVADYFSADSIEYKLLVRGIAVHHGKLPPLVSRRLKQVIDSGLVKIIIATSTLSEGVNISVNYLLLPSVFRANDAFTVQEFSNLIGRAGRPGVSTEGHALAVQMADNEKANRQRQGFDTLVHELKEVTDNAALNEQEDASSPLFNLILAIWDAWSDISPDGTQDEFEEWLEMTATQSSENAATIRLDALDNFILSTIEEVEQIKNGELSDTELEDELARIWQKTYAHACTTEEDRLRSAWLTRGLSLKKFYPSTDIRRRIYKSSLPPRSALALIEKTEDLRSALLDGSDYAIWPSNLRFEFVAKIVNLVSEVPSFYISKKFGSKRSEFTDWQKVLQWWLAKDTLSKQPSPKELPNWFDYASRNFLYRSNWGIGSSLGLLLDAGDGSMPIRPLEISDWPRSGLPWIAFWLKELLSWGTLEPVAAYLLARGNAVDRKQAEASASEYYSAVAEMNLTPNELLDPRRIRNWIQAHAPKPSKPLKKSHFEINVRLTHDPSHYNQGRMSVQPIETEDGLNWIEPAGYIVAVSDKPENWPSQTQHLDFELLTVERQVFGSPYLAHSTAQESQ</sequence>
<keyword evidence="2" id="KW-0378">Hydrolase</keyword>
<evidence type="ECO:0000313" key="7">
    <source>
        <dbReference type="EMBL" id="ABF88218.1"/>
    </source>
</evidence>
<dbReference type="RefSeq" id="WP_011554471.1">
    <property type="nucleotide sequence ID" value="NC_008095.1"/>
</dbReference>
<gene>
    <name evidence="7" type="ordered locus">MXAN_4475</name>
</gene>
<dbReference type="STRING" id="246197.MXAN_4475"/>
<dbReference type="GO" id="GO:0005524">
    <property type="term" value="F:ATP binding"/>
    <property type="evidence" value="ECO:0007669"/>
    <property type="project" value="UniProtKB-KW"/>
</dbReference>
<dbReference type="SMART" id="SM00487">
    <property type="entry name" value="DEXDc"/>
    <property type="match status" value="1"/>
</dbReference>
<dbReference type="Proteomes" id="UP000002402">
    <property type="component" value="Chromosome"/>
</dbReference>
<dbReference type="GO" id="GO:0003676">
    <property type="term" value="F:nucleic acid binding"/>
    <property type="evidence" value="ECO:0007669"/>
    <property type="project" value="InterPro"/>
</dbReference>
<dbReference type="OrthoDB" id="9815222at2"/>
<evidence type="ECO:0000256" key="4">
    <source>
        <dbReference type="ARBA" id="ARBA00022840"/>
    </source>
</evidence>
<dbReference type="InterPro" id="IPR014001">
    <property type="entry name" value="Helicase_ATP-bd"/>
</dbReference>
<dbReference type="AlphaFoldDB" id="Q1D3X9"/>
<dbReference type="InterPro" id="IPR027417">
    <property type="entry name" value="P-loop_NTPase"/>
</dbReference>
<dbReference type="Pfam" id="PF00270">
    <property type="entry name" value="DEAD"/>
    <property type="match status" value="1"/>
</dbReference>
<dbReference type="EMBL" id="CP000113">
    <property type="protein sequence ID" value="ABF88218.1"/>
    <property type="molecule type" value="Genomic_DNA"/>
</dbReference>
<dbReference type="InterPro" id="IPR011545">
    <property type="entry name" value="DEAD/DEAH_box_helicase_dom"/>
</dbReference>
<dbReference type="GO" id="GO:0004386">
    <property type="term" value="F:helicase activity"/>
    <property type="evidence" value="ECO:0007669"/>
    <property type="project" value="UniProtKB-KW"/>
</dbReference>
<name>Q1D3X9_MYXXD</name>
<dbReference type="GO" id="GO:0016787">
    <property type="term" value="F:hydrolase activity"/>
    <property type="evidence" value="ECO:0007669"/>
    <property type="project" value="UniProtKB-KW"/>
</dbReference>
<feature type="domain" description="Helicase ATP-binding" evidence="5">
    <location>
        <begin position="283"/>
        <end position="484"/>
    </location>
</feature>
<dbReference type="PROSITE" id="PS51192">
    <property type="entry name" value="HELICASE_ATP_BIND_1"/>
    <property type="match status" value="1"/>
</dbReference>
<dbReference type="PANTHER" id="PTHR47961">
    <property type="entry name" value="DNA POLYMERASE THETA, PUTATIVE (AFU_ORTHOLOGUE AFUA_1G05260)-RELATED"/>
    <property type="match status" value="1"/>
</dbReference>
<dbReference type="InterPro" id="IPR001650">
    <property type="entry name" value="Helicase_C-like"/>
</dbReference>
<dbReference type="Gene3D" id="3.40.50.300">
    <property type="entry name" value="P-loop containing nucleotide triphosphate hydrolases"/>
    <property type="match status" value="2"/>
</dbReference>
<dbReference type="EnsemblBacteria" id="ABF88218">
    <property type="protein sequence ID" value="ABF88218"/>
    <property type="gene ID" value="MXAN_4475"/>
</dbReference>
<dbReference type="GeneID" id="41361785"/>
<proteinExistence type="predicted"/>
<evidence type="ECO:0000256" key="2">
    <source>
        <dbReference type="ARBA" id="ARBA00022801"/>
    </source>
</evidence>
<keyword evidence="3 7" id="KW-0347">Helicase</keyword>
<dbReference type="KEGG" id="mxa:MXAN_4475"/>
<accession>Q1D3X9</accession>
<dbReference type="eggNOG" id="COG1204">
    <property type="taxonomic scope" value="Bacteria"/>
</dbReference>
<feature type="domain" description="Helicase C-terminal" evidence="6">
    <location>
        <begin position="580"/>
        <end position="749"/>
    </location>
</feature>
<dbReference type="InterPro" id="IPR050474">
    <property type="entry name" value="Hel308_SKI2-like"/>
</dbReference>
<evidence type="ECO:0000313" key="8">
    <source>
        <dbReference type="Proteomes" id="UP000002402"/>
    </source>
</evidence>
<evidence type="ECO:0000256" key="3">
    <source>
        <dbReference type="ARBA" id="ARBA00022806"/>
    </source>
</evidence>
<evidence type="ECO:0000256" key="1">
    <source>
        <dbReference type="ARBA" id="ARBA00022741"/>
    </source>
</evidence>
<dbReference type="SUPFAM" id="SSF52540">
    <property type="entry name" value="P-loop containing nucleoside triphosphate hydrolases"/>
    <property type="match status" value="1"/>
</dbReference>
<reference evidence="7 8" key="1">
    <citation type="journal article" date="2006" name="Proc. Natl. Acad. Sci. U.S.A.">
        <title>Evolution of sensory complexity recorded in a myxobacterial genome.</title>
        <authorList>
            <person name="Goldman B.S."/>
            <person name="Nierman W.C."/>
            <person name="Kaiser D."/>
            <person name="Slater S.C."/>
            <person name="Durkin A.S."/>
            <person name="Eisen J.A."/>
            <person name="Ronning C.M."/>
            <person name="Barbazuk W.B."/>
            <person name="Blanchard M."/>
            <person name="Field C."/>
            <person name="Halling C."/>
            <person name="Hinkle G."/>
            <person name="Iartchuk O."/>
            <person name="Kim H.S."/>
            <person name="Mackenzie C."/>
            <person name="Madupu R."/>
            <person name="Miller N."/>
            <person name="Shvartsbeyn A."/>
            <person name="Sullivan S.A."/>
            <person name="Vaudin M."/>
            <person name="Wiegand R."/>
            <person name="Kaplan H.B."/>
        </authorList>
    </citation>
    <scope>NUCLEOTIDE SEQUENCE [LARGE SCALE GENOMIC DNA]</scope>
    <source>
        <strain evidence="8">DK1622</strain>
    </source>
</reference>